<proteinExistence type="predicted"/>
<evidence type="ECO:0000313" key="2">
    <source>
        <dbReference type="EMBL" id="SKA81981.1"/>
    </source>
</evidence>
<name>A0A1T4WZF7_9BACT</name>
<evidence type="ECO:0000256" key="1">
    <source>
        <dbReference type="SAM" id="Phobius"/>
    </source>
</evidence>
<gene>
    <name evidence="2" type="ORF">SAMN02745704_01482</name>
</gene>
<dbReference type="Proteomes" id="UP000190027">
    <property type="component" value="Unassembled WGS sequence"/>
</dbReference>
<dbReference type="STRING" id="1121449.SAMN02745704_01482"/>
<evidence type="ECO:0000313" key="3">
    <source>
        <dbReference type="Proteomes" id="UP000190027"/>
    </source>
</evidence>
<accession>A0A1T4WZF7</accession>
<keyword evidence="1" id="KW-1133">Transmembrane helix</keyword>
<protein>
    <submittedName>
        <fullName evidence="2">Uncharacterized protein</fullName>
    </submittedName>
</protein>
<dbReference type="OrthoDB" id="5422340at2"/>
<feature type="transmembrane region" description="Helical" evidence="1">
    <location>
        <begin position="110"/>
        <end position="140"/>
    </location>
</feature>
<organism evidence="2 3">
    <name type="scientific">Paucidesulfovibrio gracilis DSM 16080</name>
    <dbReference type="NCBI Taxonomy" id="1121449"/>
    <lineage>
        <taxon>Bacteria</taxon>
        <taxon>Pseudomonadati</taxon>
        <taxon>Thermodesulfobacteriota</taxon>
        <taxon>Desulfovibrionia</taxon>
        <taxon>Desulfovibrionales</taxon>
        <taxon>Desulfovibrionaceae</taxon>
        <taxon>Paucidesulfovibrio</taxon>
    </lineage>
</organism>
<reference evidence="2 3" key="1">
    <citation type="submission" date="2017-02" db="EMBL/GenBank/DDBJ databases">
        <authorList>
            <person name="Peterson S.W."/>
        </authorList>
    </citation>
    <scope>NUCLEOTIDE SEQUENCE [LARGE SCALE GENOMIC DNA]</scope>
    <source>
        <strain evidence="2 3">DSM 16080</strain>
    </source>
</reference>
<keyword evidence="3" id="KW-1185">Reference proteome</keyword>
<keyword evidence="1" id="KW-0472">Membrane</keyword>
<feature type="transmembrane region" description="Helical" evidence="1">
    <location>
        <begin position="55"/>
        <end position="75"/>
    </location>
</feature>
<feature type="transmembrane region" description="Helical" evidence="1">
    <location>
        <begin position="20"/>
        <end position="43"/>
    </location>
</feature>
<dbReference type="EMBL" id="FUYC01000005">
    <property type="protein sequence ID" value="SKA81981.1"/>
    <property type="molecule type" value="Genomic_DNA"/>
</dbReference>
<dbReference type="RefSeq" id="WP_078717054.1">
    <property type="nucleotide sequence ID" value="NZ_FUYC01000005.1"/>
</dbReference>
<keyword evidence="1" id="KW-0812">Transmembrane</keyword>
<sequence length="160" mass="17728">MPQTVDTRVELLEQLRGNLLRHYFVLLVPAAALALLGLVLRFFQAQPVDMIPLDVAGPAVLIVAVVLALASPLWMRVRFVGRVAEARSVDTPDFLAFEKNLLNTALPATWVAALGYLLGVSLFHFAGATLAALYAAYYYFPSRERVTHEMRLFRVGRESA</sequence>
<dbReference type="AlphaFoldDB" id="A0A1T4WZF7"/>